<reference evidence="2" key="1">
    <citation type="journal article" date="2021" name="IMA Fungus">
        <title>Genomic characterization of three marine fungi, including Emericellopsis atlantica sp. nov. with signatures of a generalist lifestyle and marine biomass degradation.</title>
        <authorList>
            <person name="Hagestad O.C."/>
            <person name="Hou L."/>
            <person name="Andersen J.H."/>
            <person name="Hansen E.H."/>
            <person name="Altermark B."/>
            <person name="Li C."/>
            <person name="Kuhnert E."/>
            <person name="Cox R.J."/>
            <person name="Crous P.W."/>
            <person name="Spatafora J.W."/>
            <person name="Lail K."/>
            <person name="Amirebrahimi M."/>
            <person name="Lipzen A."/>
            <person name="Pangilinan J."/>
            <person name="Andreopoulos W."/>
            <person name="Hayes R.D."/>
            <person name="Ng V."/>
            <person name="Grigoriev I.V."/>
            <person name="Jackson S.A."/>
            <person name="Sutton T.D.S."/>
            <person name="Dobson A.D.W."/>
            <person name="Rama T."/>
        </authorList>
    </citation>
    <scope>NUCLEOTIDE SEQUENCE</scope>
    <source>
        <strain evidence="2">TS7</strain>
    </source>
</reference>
<feature type="region of interest" description="Disordered" evidence="1">
    <location>
        <begin position="206"/>
        <end position="232"/>
    </location>
</feature>
<feature type="compositionally biased region" description="Basic and acidic residues" evidence="1">
    <location>
        <begin position="219"/>
        <end position="232"/>
    </location>
</feature>
<dbReference type="Proteomes" id="UP000887229">
    <property type="component" value="Unassembled WGS sequence"/>
</dbReference>
<dbReference type="EMBL" id="MU251256">
    <property type="protein sequence ID" value="KAG9253733.1"/>
    <property type="molecule type" value="Genomic_DNA"/>
</dbReference>
<dbReference type="RefSeq" id="XP_046117657.1">
    <property type="nucleotide sequence ID" value="XM_046257532.1"/>
</dbReference>
<evidence type="ECO:0000313" key="2">
    <source>
        <dbReference type="EMBL" id="KAG9253733.1"/>
    </source>
</evidence>
<keyword evidence="3" id="KW-1185">Reference proteome</keyword>
<dbReference type="AlphaFoldDB" id="A0A9P7ZKD1"/>
<evidence type="ECO:0000313" key="3">
    <source>
        <dbReference type="Proteomes" id="UP000887229"/>
    </source>
</evidence>
<proteinExistence type="predicted"/>
<dbReference type="GeneID" id="70288435"/>
<protein>
    <submittedName>
        <fullName evidence="2">Uncharacterized protein</fullName>
    </submittedName>
</protein>
<accession>A0A9P7ZKD1</accession>
<evidence type="ECO:0000256" key="1">
    <source>
        <dbReference type="SAM" id="MobiDB-lite"/>
    </source>
</evidence>
<gene>
    <name evidence="2" type="ORF">F5Z01DRAFT_126002</name>
</gene>
<name>A0A9P7ZKD1_9HYPO</name>
<comment type="caution">
    <text evidence="2">The sequence shown here is derived from an EMBL/GenBank/DDBJ whole genome shotgun (WGS) entry which is preliminary data.</text>
</comment>
<organism evidence="2 3">
    <name type="scientific">Emericellopsis atlantica</name>
    <dbReference type="NCBI Taxonomy" id="2614577"/>
    <lineage>
        <taxon>Eukaryota</taxon>
        <taxon>Fungi</taxon>
        <taxon>Dikarya</taxon>
        <taxon>Ascomycota</taxon>
        <taxon>Pezizomycotina</taxon>
        <taxon>Sordariomycetes</taxon>
        <taxon>Hypocreomycetidae</taxon>
        <taxon>Hypocreales</taxon>
        <taxon>Bionectriaceae</taxon>
        <taxon>Emericellopsis</taxon>
    </lineage>
</organism>
<sequence>MRIQRKKDDAMGWVATMDDGGCPRRAAFPNLGSNSDSHAEVLVTPQARISTSAMEGVAEHCQPWHFLPAGRPTTAHVNNGRLRHHISATASTSHTGELRAASRFRPSDQSKVRAPRRCISLLHSRAGRVWRRIERTPNSHDKAGPVVTCRWRTSPSADPGYSLAHPTIGCQRQFLRRQWAMITARCVTMQSRGVFRRAHLETARVGCPDRPGPGEQAEGDARGRRREMCPLI</sequence>